<accession>A0A2P5IFV7</accession>
<dbReference type="InterPro" id="IPR050266">
    <property type="entry name" value="AB_hydrolase_sf"/>
</dbReference>
<dbReference type="OrthoDB" id="19657at2759"/>
<proteinExistence type="predicted"/>
<keyword evidence="3" id="KW-1185">Reference proteome</keyword>
<dbReference type="Gene3D" id="3.90.550.10">
    <property type="entry name" value="Spore Coat Polysaccharide Biosynthesis Protein SpsA, Chain A"/>
    <property type="match status" value="1"/>
</dbReference>
<dbReference type="AlphaFoldDB" id="A0A2P5IFV7"/>
<dbReference type="Pfam" id="PF00561">
    <property type="entry name" value="Abhydrolase_1"/>
    <property type="match status" value="1"/>
</dbReference>
<dbReference type="STRING" id="158607.A0A2P5IFV7"/>
<name>A0A2P5IFV7_DIAHE</name>
<dbReference type="Proteomes" id="UP000094444">
    <property type="component" value="Unassembled WGS sequence"/>
</dbReference>
<feature type="domain" description="AB hydrolase-1" evidence="1">
    <location>
        <begin position="42"/>
        <end position="142"/>
    </location>
</feature>
<dbReference type="GO" id="GO:0046464">
    <property type="term" value="P:acylglycerol catabolic process"/>
    <property type="evidence" value="ECO:0007669"/>
    <property type="project" value="TreeGrafter"/>
</dbReference>
<evidence type="ECO:0000313" key="3">
    <source>
        <dbReference type="Proteomes" id="UP000094444"/>
    </source>
</evidence>
<dbReference type="EMBL" id="MAVT02000008">
    <property type="protein sequence ID" value="POS81386.1"/>
    <property type="molecule type" value="Genomic_DNA"/>
</dbReference>
<gene>
    <name evidence="2" type="ORF">DHEL01_v200220</name>
</gene>
<dbReference type="SUPFAM" id="SSF53448">
    <property type="entry name" value="Nucleotide-diphospho-sugar transferases"/>
    <property type="match status" value="1"/>
</dbReference>
<dbReference type="GO" id="GO:0047372">
    <property type="term" value="F:monoacylglycerol lipase activity"/>
    <property type="evidence" value="ECO:0007669"/>
    <property type="project" value="TreeGrafter"/>
</dbReference>
<dbReference type="InterPro" id="IPR029058">
    <property type="entry name" value="AB_hydrolase_fold"/>
</dbReference>
<protein>
    <recommendedName>
        <fullName evidence="1">AB hydrolase-1 domain-containing protein</fullName>
    </recommendedName>
</protein>
<dbReference type="PANTHER" id="PTHR43798">
    <property type="entry name" value="MONOACYLGLYCEROL LIPASE"/>
    <property type="match status" value="1"/>
</dbReference>
<organism evidence="2 3">
    <name type="scientific">Diaporthe helianthi</name>
    <dbReference type="NCBI Taxonomy" id="158607"/>
    <lineage>
        <taxon>Eukaryota</taxon>
        <taxon>Fungi</taxon>
        <taxon>Dikarya</taxon>
        <taxon>Ascomycota</taxon>
        <taxon>Pezizomycotina</taxon>
        <taxon>Sordariomycetes</taxon>
        <taxon>Sordariomycetidae</taxon>
        <taxon>Diaporthales</taxon>
        <taxon>Diaporthaceae</taxon>
        <taxon>Diaporthe</taxon>
    </lineage>
</organism>
<dbReference type="PANTHER" id="PTHR43798:SF33">
    <property type="entry name" value="HYDROLASE, PUTATIVE (AFU_ORTHOLOGUE AFUA_2G14860)-RELATED"/>
    <property type="match status" value="1"/>
</dbReference>
<dbReference type="GO" id="GO:0016020">
    <property type="term" value="C:membrane"/>
    <property type="evidence" value="ECO:0007669"/>
    <property type="project" value="TreeGrafter"/>
</dbReference>
<reference evidence="2" key="1">
    <citation type="submission" date="2017-09" db="EMBL/GenBank/DDBJ databases">
        <title>Polyketide synthases of a Diaporthe helianthi virulent isolate.</title>
        <authorList>
            <person name="Baroncelli R."/>
        </authorList>
    </citation>
    <scope>NUCLEOTIDE SEQUENCE [LARGE SCALE GENOMIC DNA]</scope>
    <source>
        <strain evidence="2">7/96</strain>
    </source>
</reference>
<evidence type="ECO:0000259" key="1">
    <source>
        <dbReference type="Pfam" id="PF00561"/>
    </source>
</evidence>
<sequence>MAATHTVNVPHLGGIEVGYAISGVGTSDVLKNGKPTCVLINALHTTVAFWRAQFEDQELTSAANLLAIEPLGHGATVCSTDNFTYWDTATMALQVMDKLGVERAFAMGTSQGGFIVARMALLAPHRIQGIVPIGTSMDDESEETRRKGSWDAHAVCDPYLDRWSSPTPTPDFVIDENWCRNVPALALGDDGTPEALQFWYDTWRTMYSGDEGRKKARIYYVSKLNALRKNLPIISKRETEDASFANVLYATSIPYDWSALVTIYQLQNSGSTVPIHVLLSDQVSQNYMKAFEAANATRHLEKRQKLTSPQSEYYKDCLMKLLAFKMHTVDPSLKRVLVFDGDQLILKHFDHLFSDIPCIDLACTSDRLWNSVKKILQTIENLGEEELRAEMDILNDEMGKIAMILSGERA</sequence>
<comment type="caution">
    <text evidence="2">The sequence shown here is derived from an EMBL/GenBank/DDBJ whole genome shotgun (WGS) entry which is preliminary data.</text>
</comment>
<dbReference type="SUPFAM" id="SSF53474">
    <property type="entry name" value="alpha/beta-Hydrolases"/>
    <property type="match status" value="1"/>
</dbReference>
<evidence type="ECO:0000313" key="2">
    <source>
        <dbReference type="EMBL" id="POS81386.1"/>
    </source>
</evidence>
<dbReference type="InterPro" id="IPR029044">
    <property type="entry name" value="Nucleotide-diphossugar_trans"/>
</dbReference>
<dbReference type="Gene3D" id="3.40.50.1820">
    <property type="entry name" value="alpha/beta hydrolase"/>
    <property type="match status" value="1"/>
</dbReference>
<dbReference type="InterPro" id="IPR000073">
    <property type="entry name" value="AB_hydrolase_1"/>
</dbReference>
<dbReference type="InParanoid" id="A0A2P5IFV7"/>